<evidence type="ECO:0000256" key="2">
    <source>
        <dbReference type="ARBA" id="ARBA00023015"/>
    </source>
</evidence>
<dbReference type="SUPFAM" id="SSF46955">
    <property type="entry name" value="Putative DNA-binding domain"/>
    <property type="match status" value="1"/>
</dbReference>
<organism evidence="6 7">
    <name type="scientific">Nocardia callitridis</name>
    <dbReference type="NCBI Taxonomy" id="648753"/>
    <lineage>
        <taxon>Bacteria</taxon>
        <taxon>Bacillati</taxon>
        <taxon>Actinomycetota</taxon>
        <taxon>Actinomycetes</taxon>
        <taxon>Mycobacteriales</taxon>
        <taxon>Nocardiaceae</taxon>
        <taxon>Nocardia</taxon>
    </lineage>
</organism>
<comment type="caution">
    <text evidence="6">The sequence shown here is derived from an EMBL/GenBank/DDBJ whole genome shotgun (WGS) entry which is preliminary data.</text>
</comment>
<dbReference type="EMBL" id="BAABJM010000003">
    <property type="protein sequence ID" value="GAA5057493.1"/>
    <property type="molecule type" value="Genomic_DNA"/>
</dbReference>
<feature type="domain" description="HTH merR-type" evidence="5">
    <location>
        <begin position="11"/>
        <end position="78"/>
    </location>
</feature>
<dbReference type="PANTHER" id="PTHR30204:SF69">
    <property type="entry name" value="MERR-FAMILY TRANSCRIPTIONAL REGULATOR"/>
    <property type="match status" value="1"/>
</dbReference>
<sequence length="309" mass="33804">MTDNTYSGSVSIGELSQRTGVPVRTIRFYCDEGVLDSRRTSGGHRVFDPTTVVDQLLLVRRLRALGLGLTPIVDVLHGTISLEQALAAQRRALDTELDALTWRRAALRTVESAPATERTARLELIAAVQDPRAASDAISSFWRRMLAPAPSAMFDDFVAMNLPDPPADPTVHHVVAYAEIVALVADPAFATAMARQVWRSDHIAAPHRHALLAEMSLAYEAAAFRILDDENPRPGTELDQFVAAHAAARGERDTPRLRRQLLLDNPDPRVDRYWTLTDTFRTTPTVGTAAAWLDTALAVSVATDAPLVS</sequence>
<evidence type="ECO:0000313" key="7">
    <source>
        <dbReference type="Proteomes" id="UP001500603"/>
    </source>
</evidence>
<dbReference type="InterPro" id="IPR009061">
    <property type="entry name" value="DNA-bd_dom_put_sf"/>
</dbReference>
<dbReference type="PROSITE" id="PS50937">
    <property type="entry name" value="HTH_MERR_2"/>
    <property type="match status" value="1"/>
</dbReference>
<name>A0ABP9KEU4_9NOCA</name>
<dbReference type="InterPro" id="IPR047057">
    <property type="entry name" value="MerR_fam"/>
</dbReference>
<keyword evidence="3" id="KW-0238">DNA-binding</keyword>
<dbReference type="PANTHER" id="PTHR30204">
    <property type="entry name" value="REDOX-CYCLING DRUG-SENSING TRANSCRIPTIONAL ACTIVATOR SOXR"/>
    <property type="match status" value="1"/>
</dbReference>
<dbReference type="Pfam" id="PF13411">
    <property type="entry name" value="MerR_1"/>
    <property type="match status" value="1"/>
</dbReference>
<dbReference type="Gene3D" id="1.10.1660.10">
    <property type="match status" value="1"/>
</dbReference>
<keyword evidence="2" id="KW-0805">Transcription regulation</keyword>
<reference evidence="7" key="1">
    <citation type="journal article" date="2019" name="Int. J. Syst. Evol. Microbiol.">
        <title>The Global Catalogue of Microorganisms (GCM) 10K type strain sequencing project: providing services to taxonomists for standard genome sequencing and annotation.</title>
        <authorList>
            <consortium name="The Broad Institute Genomics Platform"/>
            <consortium name="The Broad Institute Genome Sequencing Center for Infectious Disease"/>
            <person name="Wu L."/>
            <person name="Ma J."/>
        </authorList>
    </citation>
    <scope>NUCLEOTIDE SEQUENCE [LARGE SCALE GENOMIC DNA]</scope>
    <source>
        <strain evidence="7">JCM 18298</strain>
    </source>
</reference>
<evidence type="ECO:0000313" key="6">
    <source>
        <dbReference type="EMBL" id="GAA5057493.1"/>
    </source>
</evidence>
<evidence type="ECO:0000259" key="5">
    <source>
        <dbReference type="PROSITE" id="PS50937"/>
    </source>
</evidence>
<proteinExistence type="predicted"/>
<keyword evidence="7" id="KW-1185">Reference proteome</keyword>
<dbReference type="InterPro" id="IPR000551">
    <property type="entry name" value="MerR-type_HTH_dom"/>
</dbReference>
<keyword evidence="1" id="KW-0678">Repressor</keyword>
<dbReference type="SMART" id="SM00422">
    <property type="entry name" value="HTH_MERR"/>
    <property type="match status" value="1"/>
</dbReference>
<evidence type="ECO:0000256" key="4">
    <source>
        <dbReference type="ARBA" id="ARBA00023163"/>
    </source>
</evidence>
<dbReference type="RefSeq" id="WP_345496674.1">
    <property type="nucleotide sequence ID" value="NZ_BAABJM010000003.1"/>
</dbReference>
<evidence type="ECO:0000256" key="3">
    <source>
        <dbReference type="ARBA" id="ARBA00023125"/>
    </source>
</evidence>
<evidence type="ECO:0000256" key="1">
    <source>
        <dbReference type="ARBA" id="ARBA00022491"/>
    </source>
</evidence>
<keyword evidence="4" id="KW-0804">Transcription</keyword>
<protein>
    <submittedName>
        <fullName evidence="6">MerR family transcriptional regulator</fullName>
    </submittedName>
</protein>
<dbReference type="Proteomes" id="UP001500603">
    <property type="component" value="Unassembled WGS sequence"/>
</dbReference>
<gene>
    <name evidence="6" type="ORF">GCM10023318_35890</name>
</gene>
<accession>A0ABP9KEU4</accession>